<dbReference type="AlphaFoldDB" id="A0A1X7I454"/>
<keyword evidence="2" id="KW-1185">Reference proteome</keyword>
<dbReference type="Proteomes" id="UP000193244">
    <property type="component" value="Unassembled WGS sequence"/>
</dbReference>
<evidence type="ECO:0000313" key="1">
    <source>
        <dbReference type="EMBL" id="SMG08962.1"/>
    </source>
</evidence>
<reference evidence="2" key="1">
    <citation type="submission" date="2017-04" db="EMBL/GenBank/DDBJ databases">
        <authorList>
            <person name="Varghese N."/>
            <person name="Submissions S."/>
        </authorList>
    </citation>
    <scope>NUCLEOTIDE SEQUENCE [LARGE SCALE GENOMIC DNA]</scope>
    <source>
        <strain evidence="2">VKM Ac-2510</strain>
    </source>
</reference>
<protein>
    <submittedName>
        <fullName evidence="1">Uncharacterized protein</fullName>
    </submittedName>
</protein>
<proteinExistence type="predicted"/>
<evidence type="ECO:0000313" key="2">
    <source>
        <dbReference type="Proteomes" id="UP000193244"/>
    </source>
</evidence>
<organism evidence="1 2">
    <name type="scientific">Agreia pratensis</name>
    <dbReference type="NCBI Taxonomy" id="150121"/>
    <lineage>
        <taxon>Bacteria</taxon>
        <taxon>Bacillati</taxon>
        <taxon>Actinomycetota</taxon>
        <taxon>Actinomycetes</taxon>
        <taxon>Micrococcales</taxon>
        <taxon>Microbacteriaceae</taxon>
        <taxon>Agreia</taxon>
    </lineage>
</organism>
<gene>
    <name evidence="1" type="ORF">SAMN06296010_0153</name>
</gene>
<accession>A0A1X7I454</accession>
<sequence length="144" mass="16126">MNTLAFQTTMIDRGAISLVPLVDGMDLTELIAVFEEELDDSPAGGYGGIVPAYFGFGDLSKYYLGLEDKQWPSPGHVWLLGCDCGEVGCWPLRARVNVTDTTVTWSEFSQPYRKHRDYSRFGPFEFNRAQYESAVRDAVAQLTN</sequence>
<dbReference type="EMBL" id="FXAY01000001">
    <property type="protein sequence ID" value="SMG08962.1"/>
    <property type="molecule type" value="Genomic_DNA"/>
</dbReference>
<name>A0A1X7I454_9MICO</name>